<dbReference type="PANTHER" id="PTHR30521">
    <property type="entry name" value="DEFERROCHELATASE/PEROXIDASE"/>
    <property type="match status" value="1"/>
</dbReference>
<evidence type="ECO:0000313" key="11">
    <source>
        <dbReference type="EMBL" id="EME41920.1"/>
    </source>
</evidence>
<dbReference type="PANTHER" id="PTHR30521:SF4">
    <property type="entry name" value="DEFERROCHELATASE"/>
    <property type="match status" value="1"/>
</dbReference>
<dbReference type="NCBIfam" id="TIGR01413">
    <property type="entry name" value="Dyp_perox_fam"/>
    <property type="match status" value="1"/>
</dbReference>
<dbReference type="SUPFAM" id="SSF54909">
    <property type="entry name" value="Dimeric alpha+beta barrel"/>
    <property type="match status" value="1"/>
</dbReference>
<gene>
    <name evidence="11" type="ORF">DOTSEDRAFT_27026</name>
</gene>
<evidence type="ECO:0000256" key="6">
    <source>
        <dbReference type="ARBA" id="ARBA00023002"/>
    </source>
</evidence>
<dbReference type="OrthoDB" id="3207336at2759"/>
<evidence type="ECO:0000256" key="8">
    <source>
        <dbReference type="ARBA" id="ARBA00025737"/>
    </source>
</evidence>
<dbReference type="GO" id="GO:0004601">
    <property type="term" value="F:peroxidase activity"/>
    <property type="evidence" value="ECO:0007669"/>
    <property type="project" value="UniProtKB-KW"/>
</dbReference>
<dbReference type="EMBL" id="KB446542">
    <property type="protein sequence ID" value="EME41920.1"/>
    <property type="molecule type" value="Genomic_DNA"/>
</dbReference>
<keyword evidence="5" id="KW-0732">Signal</keyword>
<evidence type="ECO:0000313" key="12">
    <source>
        <dbReference type="Proteomes" id="UP000016933"/>
    </source>
</evidence>
<reference evidence="11 12" key="2">
    <citation type="journal article" date="2012" name="PLoS Pathog.">
        <title>Diverse lifestyles and strategies of plant pathogenesis encoded in the genomes of eighteen Dothideomycetes fungi.</title>
        <authorList>
            <person name="Ohm R.A."/>
            <person name="Feau N."/>
            <person name="Henrissat B."/>
            <person name="Schoch C.L."/>
            <person name="Horwitz B.A."/>
            <person name="Barry K.W."/>
            <person name="Condon B.J."/>
            <person name="Copeland A.C."/>
            <person name="Dhillon B."/>
            <person name="Glaser F."/>
            <person name="Hesse C.N."/>
            <person name="Kosti I."/>
            <person name="LaButti K."/>
            <person name="Lindquist E.A."/>
            <person name="Lucas S."/>
            <person name="Salamov A.A."/>
            <person name="Bradshaw R.E."/>
            <person name="Ciuffetti L."/>
            <person name="Hamelin R.C."/>
            <person name="Kema G.H.J."/>
            <person name="Lawrence C."/>
            <person name="Scott J.A."/>
            <person name="Spatafora J.W."/>
            <person name="Turgeon B.G."/>
            <person name="de Wit P.J.G.M."/>
            <person name="Zhong S."/>
            <person name="Goodwin S.B."/>
            <person name="Grigoriev I.V."/>
        </authorList>
    </citation>
    <scope>NUCLEOTIDE SEQUENCE [LARGE SCALE GENOMIC DNA]</scope>
    <source>
        <strain evidence="12">NZE10 / CBS 128990</strain>
    </source>
</reference>
<dbReference type="GO" id="GO:0046872">
    <property type="term" value="F:metal ion binding"/>
    <property type="evidence" value="ECO:0007669"/>
    <property type="project" value="UniProtKB-KW"/>
</dbReference>
<organism evidence="11 12">
    <name type="scientific">Dothistroma septosporum (strain NZE10 / CBS 128990)</name>
    <name type="common">Red band needle blight fungus</name>
    <name type="synonym">Mycosphaerella pini</name>
    <dbReference type="NCBI Taxonomy" id="675120"/>
    <lineage>
        <taxon>Eukaryota</taxon>
        <taxon>Fungi</taxon>
        <taxon>Dikarya</taxon>
        <taxon>Ascomycota</taxon>
        <taxon>Pezizomycotina</taxon>
        <taxon>Dothideomycetes</taxon>
        <taxon>Dothideomycetidae</taxon>
        <taxon>Mycosphaerellales</taxon>
        <taxon>Mycosphaerellaceae</taxon>
        <taxon>Dothistroma</taxon>
    </lineage>
</organism>
<protein>
    <submittedName>
        <fullName evidence="11">Uncharacterized protein</fullName>
    </submittedName>
</protein>
<evidence type="ECO:0000256" key="5">
    <source>
        <dbReference type="ARBA" id="ARBA00022729"/>
    </source>
</evidence>
<name>N1PK29_DOTSN</name>
<evidence type="ECO:0000259" key="10">
    <source>
        <dbReference type="Pfam" id="PF21105"/>
    </source>
</evidence>
<evidence type="ECO:0000256" key="1">
    <source>
        <dbReference type="ARBA" id="ARBA00001970"/>
    </source>
</evidence>
<dbReference type="PROSITE" id="PS51404">
    <property type="entry name" value="DYP_PEROXIDASE"/>
    <property type="match status" value="1"/>
</dbReference>
<dbReference type="OMA" id="IEHFGFV"/>
<dbReference type="InterPro" id="IPR011008">
    <property type="entry name" value="Dimeric_a/b-barrel"/>
</dbReference>
<dbReference type="eggNOG" id="ENOG502RUI2">
    <property type="taxonomic scope" value="Eukaryota"/>
</dbReference>
<keyword evidence="6" id="KW-0560">Oxidoreductase</keyword>
<dbReference type="Pfam" id="PF20628">
    <property type="entry name" value="Dyp_perox_C"/>
    <property type="match status" value="1"/>
</dbReference>
<feature type="domain" description="DyP dimeric alpha+beta barrel" evidence="10">
    <location>
        <begin position="9"/>
        <end position="190"/>
    </location>
</feature>
<keyword evidence="4" id="KW-0479">Metal-binding</keyword>
<reference evidence="12" key="1">
    <citation type="journal article" date="2012" name="PLoS Genet.">
        <title>The genomes of the fungal plant pathogens Cladosporium fulvum and Dothistroma septosporum reveal adaptation to different hosts and lifestyles but also signatures of common ancestry.</title>
        <authorList>
            <person name="de Wit P.J.G.M."/>
            <person name="van der Burgt A."/>
            <person name="Oekmen B."/>
            <person name="Stergiopoulos I."/>
            <person name="Abd-Elsalam K.A."/>
            <person name="Aerts A.L."/>
            <person name="Bahkali A.H."/>
            <person name="Beenen H.G."/>
            <person name="Chettri P."/>
            <person name="Cox M.P."/>
            <person name="Datema E."/>
            <person name="de Vries R.P."/>
            <person name="Dhillon B."/>
            <person name="Ganley A.R."/>
            <person name="Griffiths S.A."/>
            <person name="Guo Y."/>
            <person name="Hamelin R.C."/>
            <person name="Henrissat B."/>
            <person name="Kabir M.S."/>
            <person name="Jashni M.K."/>
            <person name="Kema G."/>
            <person name="Klaubauf S."/>
            <person name="Lapidus A."/>
            <person name="Levasseur A."/>
            <person name="Lindquist E."/>
            <person name="Mehrabi R."/>
            <person name="Ohm R.A."/>
            <person name="Owen T.J."/>
            <person name="Salamov A."/>
            <person name="Schwelm A."/>
            <person name="Schijlen E."/>
            <person name="Sun H."/>
            <person name="van den Burg H.A."/>
            <person name="van Ham R.C.H.J."/>
            <person name="Zhang S."/>
            <person name="Goodwin S.B."/>
            <person name="Grigoriev I.V."/>
            <person name="Collemare J."/>
            <person name="Bradshaw R.E."/>
        </authorList>
    </citation>
    <scope>NUCLEOTIDE SEQUENCE [LARGE SCALE GENOMIC DNA]</scope>
    <source>
        <strain evidence="12">NZE10 / CBS 128990</strain>
    </source>
</reference>
<comment type="similarity">
    <text evidence="8">Belongs to the DyP-type peroxidase family.</text>
</comment>
<dbReference type="GO" id="GO:0020037">
    <property type="term" value="F:heme binding"/>
    <property type="evidence" value="ECO:0007669"/>
    <property type="project" value="InterPro"/>
</dbReference>
<dbReference type="InterPro" id="IPR048328">
    <property type="entry name" value="Dyp_perox_C"/>
</dbReference>
<accession>N1PK29</accession>
<dbReference type="STRING" id="675120.N1PK29"/>
<dbReference type="Proteomes" id="UP000016933">
    <property type="component" value="Unassembled WGS sequence"/>
</dbReference>
<evidence type="ECO:0000256" key="7">
    <source>
        <dbReference type="ARBA" id="ARBA00023004"/>
    </source>
</evidence>
<dbReference type="InterPro" id="IPR006314">
    <property type="entry name" value="Dyp_peroxidase"/>
</dbReference>
<dbReference type="HOGENOM" id="CLU_015125_2_0_1"/>
<keyword evidence="7" id="KW-0408">Iron</keyword>
<dbReference type="InterPro" id="IPR049509">
    <property type="entry name" value="DyP_N"/>
</dbReference>
<proteinExistence type="inferred from homology"/>
<evidence type="ECO:0000256" key="3">
    <source>
        <dbReference type="ARBA" id="ARBA00022617"/>
    </source>
</evidence>
<dbReference type="AlphaFoldDB" id="N1PK29"/>
<keyword evidence="12" id="KW-1185">Reference proteome</keyword>
<evidence type="ECO:0000256" key="2">
    <source>
        <dbReference type="ARBA" id="ARBA00022559"/>
    </source>
</evidence>
<evidence type="ECO:0000259" key="9">
    <source>
        <dbReference type="Pfam" id="PF20628"/>
    </source>
</evidence>
<sequence>MSSITDLGNVQGDILLQGLNKEVETFAFFTIPTGQESAFARALRNVAQQEITSTQNVLTTQRTIKDFRTNLQPGAAVSQIPTVGANISFTFNGLQKISKVVNGLDIQSLNTGSFNSGMKTIAVGGLQDPIKPGTATDPVWADQWLNNKLDGVLLVAGQTTQLVQDKLNRITQLLGPAAKIAFKLDGNVRPGDQRGKEHFGYHDGISQPIVGGLPGLTKDESYVPPGQDTIDQGVILCGRPGDLRAQNRPQWMLDGSFLVFRQLKQNVQDWNNFLQQGANDLGVFKDQLGARLIGRWKSGCPVNLQADFDDVNIGKDKMRNNLFDFDPQGLDKNSLTITPGMRLVCPIGAHIRKTNPRGDQFGPNSDPRKNVSPHRILRRGIPYGPEISQNPTAERGLLFACYQSDLEEGFDFIQQNWANHPFFRFAGAGIDAVMGQSNSGASIGMKGLFPQDANRELQLPGINRFVVPRGGEYFFSPSISTMAGVMSNVAANGVANGVNGNRQMPLAS</sequence>
<keyword evidence="2" id="KW-0575">Peroxidase</keyword>
<dbReference type="Pfam" id="PF21105">
    <property type="entry name" value="DyP_N"/>
    <property type="match status" value="1"/>
</dbReference>
<dbReference type="GO" id="GO:0005829">
    <property type="term" value="C:cytosol"/>
    <property type="evidence" value="ECO:0007669"/>
    <property type="project" value="TreeGrafter"/>
</dbReference>
<comment type="cofactor">
    <cofactor evidence="1">
        <name>heme b</name>
        <dbReference type="ChEBI" id="CHEBI:60344"/>
    </cofactor>
</comment>
<feature type="domain" description="Dyp-type peroxidase C-terminal" evidence="9">
    <location>
        <begin position="246"/>
        <end position="417"/>
    </location>
</feature>
<evidence type="ECO:0000256" key="4">
    <source>
        <dbReference type="ARBA" id="ARBA00022723"/>
    </source>
</evidence>
<keyword evidence="3" id="KW-0349">Heme</keyword>